<dbReference type="Proteomes" id="UP000009222">
    <property type="component" value="Chromosome"/>
</dbReference>
<dbReference type="NCBIfam" id="TIGR03546">
    <property type="entry name" value="TIGR03546 family protein"/>
    <property type="match status" value="1"/>
</dbReference>
<dbReference type="KEGG" id="taz:TREAZ_2862"/>
<dbReference type="eggNOG" id="COG3216">
    <property type="taxonomic scope" value="Bacteria"/>
</dbReference>
<accession>F5YCE8</accession>
<keyword evidence="1" id="KW-1133">Transmembrane helix</keyword>
<feature type="transmembrane region" description="Helical" evidence="1">
    <location>
        <begin position="59"/>
        <end position="84"/>
    </location>
</feature>
<dbReference type="OrthoDB" id="370141at2"/>
<gene>
    <name evidence="2" type="ordered locus">TREAZ_2862</name>
</gene>
<keyword evidence="1" id="KW-0472">Membrane</keyword>
<dbReference type="STRING" id="545695.TREAZ_2862"/>
<evidence type="ECO:0000313" key="3">
    <source>
        <dbReference type="Proteomes" id="UP000009222"/>
    </source>
</evidence>
<reference evidence="2 3" key="2">
    <citation type="journal article" date="2011" name="ISME J.">
        <title>RNA-seq reveals cooperative metabolic interactions between two termite-gut spirochete species in co-culture.</title>
        <authorList>
            <person name="Rosenthal A.Z."/>
            <person name="Matson E.G."/>
            <person name="Eldar A."/>
            <person name="Leadbetter J.R."/>
        </authorList>
    </citation>
    <scope>NUCLEOTIDE SEQUENCE [LARGE SCALE GENOMIC DNA]</scope>
    <source>
        <strain evidence="3">ATCC BAA-888 / DSM 13862 / ZAS-9</strain>
    </source>
</reference>
<organism evidence="2 3">
    <name type="scientific">Leadbettera azotonutricia (strain ATCC BAA-888 / DSM 13862 / ZAS-9)</name>
    <name type="common">Treponema azotonutricium</name>
    <dbReference type="NCBI Taxonomy" id="545695"/>
    <lineage>
        <taxon>Bacteria</taxon>
        <taxon>Pseudomonadati</taxon>
        <taxon>Spirochaetota</taxon>
        <taxon>Spirochaetia</taxon>
        <taxon>Spirochaetales</taxon>
        <taxon>Breznakiellaceae</taxon>
        <taxon>Leadbettera</taxon>
    </lineage>
</organism>
<evidence type="ECO:0000256" key="1">
    <source>
        <dbReference type="SAM" id="Phobius"/>
    </source>
</evidence>
<protein>
    <recommendedName>
        <fullName evidence="4">DUF2062 domain-containing protein</fullName>
    </recommendedName>
</protein>
<dbReference type="HOGENOM" id="CLU_128655_0_0_12"/>
<sequence length="178" mass="19421">MLKPIAKLIVALNGNLKKSQIAAGFSWGVLLGLIPAGNVFWIFFFVISFFFKHHHASKVLVLAIIKLLINLINPALDTVGWAFLHVDSLQPILTTLYNMPFVPFTGFNNTLVAGGLVGGIVLFLPVFFLIFFLIPLYRTKLVPRIQNAKLVTKLKKLPLISALGEAIASVAGVKGIGK</sequence>
<evidence type="ECO:0000313" key="2">
    <source>
        <dbReference type="EMBL" id="AEF80542.1"/>
    </source>
</evidence>
<dbReference type="AlphaFoldDB" id="F5YCE8"/>
<proteinExistence type="predicted"/>
<name>F5YCE8_LEAAZ</name>
<evidence type="ECO:0008006" key="4">
    <source>
        <dbReference type="Google" id="ProtNLM"/>
    </source>
</evidence>
<reference evidence="3" key="1">
    <citation type="submission" date="2009-12" db="EMBL/GenBank/DDBJ databases">
        <title>Complete sequence of Treponema azotonutricium strain ZAS-9.</title>
        <authorList>
            <person name="Tetu S.G."/>
            <person name="Matson E."/>
            <person name="Ren Q."/>
            <person name="Seshadri R."/>
            <person name="Elbourne L."/>
            <person name="Hassan K.A."/>
            <person name="Durkin A."/>
            <person name="Radune D."/>
            <person name="Mohamoud Y."/>
            <person name="Shay R."/>
            <person name="Jin S."/>
            <person name="Zhang X."/>
            <person name="Lucey K."/>
            <person name="Ballor N.R."/>
            <person name="Ottesen E."/>
            <person name="Rosenthal R."/>
            <person name="Allen A."/>
            <person name="Leadbetter J.R."/>
            <person name="Paulsen I.T."/>
        </authorList>
    </citation>
    <scope>NUCLEOTIDE SEQUENCE [LARGE SCALE GENOMIC DNA]</scope>
    <source>
        <strain evidence="3">ATCC BAA-888 / DSM 13862 / ZAS-9</strain>
    </source>
</reference>
<keyword evidence="3" id="KW-1185">Reference proteome</keyword>
<dbReference type="EMBL" id="CP001841">
    <property type="protein sequence ID" value="AEF80542.1"/>
    <property type="molecule type" value="Genomic_DNA"/>
</dbReference>
<dbReference type="InParanoid" id="F5YCE8"/>
<dbReference type="RefSeq" id="WP_015712676.1">
    <property type="nucleotide sequence ID" value="NC_015577.1"/>
</dbReference>
<dbReference type="InterPro" id="IPR019935">
    <property type="entry name" value="CHP03546"/>
</dbReference>
<keyword evidence="1" id="KW-0812">Transmembrane</keyword>
<feature type="transmembrane region" description="Helical" evidence="1">
    <location>
        <begin position="111"/>
        <end position="136"/>
    </location>
</feature>
<feature type="transmembrane region" description="Helical" evidence="1">
    <location>
        <begin position="25"/>
        <end position="47"/>
    </location>
</feature>